<organism evidence="2 3">
    <name type="scientific">Henosepilachna vigintioctopunctata</name>
    <dbReference type="NCBI Taxonomy" id="420089"/>
    <lineage>
        <taxon>Eukaryota</taxon>
        <taxon>Metazoa</taxon>
        <taxon>Ecdysozoa</taxon>
        <taxon>Arthropoda</taxon>
        <taxon>Hexapoda</taxon>
        <taxon>Insecta</taxon>
        <taxon>Pterygota</taxon>
        <taxon>Neoptera</taxon>
        <taxon>Endopterygota</taxon>
        <taxon>Coleoptera</taxon>
        <taxon>Polyphaga</taxon>
        <taxon>Cucujiformia</taxon>
        <taxon>Coccinelloidea</taxon>
        <taxon>Coccinellidae</taxon>
        <taxon>Epilachninae</taxon>
        <taxon>Epilachnini</taxon>
        <taxon>Henosepilachna</taxon>
    </lineage>
</organism>
<dbReference type="AlphaFoldDB" id="A0AAW1TTG0"/>
<sequence length="162" mass="19021">MELVPNHQEEQKEEENWEFNKNIDRKESFASTISDVSTSSNESTSNEELKKEKRDTLPTLKLPNMDDKLRKKRKINRRQLKSLDSGVHHYYGEYIAIEFPINESDEVENKLEPEKDIKQSTVKETPEFISTNRESTRRYDGMNSIKPEDGHTSERGNVDFQL</sequence>
<name>A0AAW1TTG0_9CUCU</name>
<feature type="compositionally biased region" description="Basic and acidic residues" evidence="1">
    <location>
        <begin position="107"/>
        <end position="118"/>
    </location>
</feature>
<feature type="region of interest" description="Disordered" evidence="1">
    <location>
        <begin position="107"/>
        <end position="162"/>
    </location>
</feature>
<evidence type="ECO:0000256" key="1">
    <source>
        <dbReference type="SAM" id="MobiDB-lite"/>
    </source>
</evidence>
<evidence type="ECO:0000313" key="2">
    <source>
        <dbReference type="EMBL" id="KAK9871382.1"/>
    </source>
</evidence>
<dbReference type="EMBL" id="JARQZJ010000005">
    <property type="protein sequence ID" value="KAK9871382.1"/>
    <property type="molecule type" value="Genomic_DNA"/>
</dbReference>
<evidence type="ECO:0000313" key="3">
    <source>
        <dbReference type="Proteomes" id="UP001431783"/>
    </source>
</evidence>
<dbReference type="Proteomes" id="UP001431783">
    <property type="component" value="Unassembled WGS sequence"/>
</dbReference>
<reference evidence="2 3" key="1">
    <citation type="submission" date="2023-03" db="EMBL/GenBank/DDBJ databases">
        <title>Genome insight into feeding habits of ladybird beetles.</title>
        <authorList>
            <person name="Li H.-S."/>
            <person name="Huang Y.-H."/>
            <person name="Pang H."/>
        </authorList>
    </citation>
    <scope>NUCLEOTIDE SEQUENCE [LARGE SCALE GENOMIC DNA]</scope>
    <source>
        <strain evidence="2">SYSU_2023b</strain>
        <tissue evidence="2">Whole body</tissue>
    </source>
</reference>
<feature type="compositionally biased region" description="Polar residues" evidence="1">
    <location>
        <begin position="119"/>
        <end position="133"/>
    </location>
</feature>
<protein>
    <submittedName>
        <fullName evidence="2">Uncharacterized protein</fullName>
    </submittedName>
</protein>
<feature type="region of interest" description="Disordered" evidence="1">
    <location>
        <begin position="1"/>
        <end position="62"/>
    </location>
</feature>
<feature type="compositionally biased region" description="Basic and acidic residues" evidence="1">
    <location>
        <begin position="47"/>
        <end position="56"/>
    </location>
</feature>
<feature type="compositionally biased region" description="Low complexity" evidence="1">
    <location>
        <begin position="29"/>
        <end position="44"/>
    </location>
</feature>
<gene>
    <name evidence="2" type="ORF">WA026_011637</name>
</gene>
<comment type="caution">
    <text evidence="2">The sequence shown here is derived from an EMBL/GenBank/DDBJ whole genome shotgun (WGS) entry which is preliminary data.</text>
</comment>
<keyword evidence="3" id="KW-1185">Reference proteome</keyword>
<proteinExistence type="predicted"/>
<feature type="compositionally biased region" description="Basic and acidic residues" evidence="1">
    <location>
        <begin position="134"/>
        <end position="162"/>
    </location>
</feature>
<accession>A0AAW1TTG0</accession>